<comment type="caution">
    <text evidence="2">The sequence shown here is derived from an EMBL/GenBank/DDBJ whole genome shotgun (WGS) entry which is preliminary data.</text>
</comment>
<dbReference type="Proteomes" id="UP000295680">
    <property type="component" value="Unassembled WGS sequence"/>
</dbReference>
<dbReference type="Pfam" id="PF24315">
    <property type="entry name" value="DUF7489"/>
    <property type="match status" value="1"/>
</dbReference>
<evidence type="ECO:0000313" key="2">
    <source>
        <dbReference type="EMBL" id="TCO59434.1"/>
    </source>
</evidence>
<evidence type="ECO:0000313" key="3">
    <source>
        <dbReference type="Proteomes" id="UP000295680"/>
    </source>
</evidence>
<dbReference type="InterPro" id="IPR055912">
    <property type="entry name" value="DUF7489"/>
</dbReference>
<dbReference type="EMBL" id="SLWS01000004">
    <property type="protein sequence ID" value="TCO59434.1"/>
    <property type="molecule type" value="Genomic_DNA"/>
</dbReference>
<dbReference type="AlphaFoldDB" id="A0A4R2JJW6"/>
<accession>A0A4R2JJW6</accession>
<sequence length="173" mass="18614">MSDRSIGTPGSTPLRAARCQDRAITGRDGSSITSISDFLVSRQRAGRVVTPTVTINARDIALPPRRAGHHLVDPGINQVVGRGLAAWSSCAAGVVPQTWDMSKSRKPAPQDAWDGVVLDKSRGMTDGSNMYRYLTVRLSTGATEKIRVDRDLWNSVAKGDGIVKQAGSDPMRK</sequence>
<feature type="domain" description="DUF7489" evidence="1">
    <location>
        <begin position="109"/>
        <end position="172"/>
    </location>
</feature>
<gene>
    <name evidence="2" type="ORF">EV192_104276</name>
</gene>
<proteinExistence type="predicted"/>
<organism evidence="2 3">
    <name type="scientific">Actinocrispum wychmicini</name>
    <dbReference type="NCBI Taxonomy" id="1213861"/>
    <lineage>
        <taxon>Bacteria</taxon>
        <taxon>Bacillati</taxon>
        <taxon>Actinomycetota</taxon>
        <taxon>Actinomycetes</taxon>
        <taxon>Pseudonocardiales</taxon>
        <taxon>Pseudonocardiaceae</taxon>
        <taxon>Actinocrispum</taxon>
    </lineage>
</organism>
<reference evidence="2 3" key="1">
    <citation type="submission" date="2019-03" db="EMBL/GenBank/DDBJ databases">
        <title>Genomic Encyclopedia of Type Strains, Phase IV (KMG-IV): sequencing the most valuable type-strain genomes for metagenomic binning, comparative biology and taxonomic classification.</title>
        <authorList>
            <person name="Goeker M."/>
        </authorList>
    </citation>
    <scope>NUCLEOTIDE SEQUENCE [LARGE SCALE GENOMIC DNA]</scope>
    <source>
        <strain evidence="2 3">DSM 45934</strain>
    </source>
</reference>
<protein>
    <recommendedName>
        <fullName evidence="1">DUF7489 domain-containing protein</fullName>
    </recommendedName>
</protein>
<evidence type="ECO:0000259" key="1">
    <source>
        <dbReference type="Pfam" id="PF24315"/>
    </source>
</evidence>
<keyword evidence="3" id="KW-1185">Reference proteome</keyword>
<name>A0A4R2JJW6_9PSEU</name>